<dbReference type="InterPro" id="IPR036388">
    <property type="entry name" value="WH-like_DNA-bd_sf"/>
</dbReference>
<feature type="domain" description="RNA polymerase sigma factor 70 region 4 type 2" evidence="6">
    <location>
        <begin position="131"/>
        <end position="183"/>
    </location>
</feature>
<dbReference type="InterPro" id="IPR007627">
    <property type="entry name" value="RNA_pol_sigma70_r2"/>
</dbReference>
<evidence type="ECO:0000256" key="1">
    <source>
        <dbReference type="ARBA" id="ARBA00010641"/>
    </source>
</evidence>
<evidence type="ECO:0000313" key="7">
    <source>
        <dbReference type="EMBL" id="EMY81909.1"/>
    </source>
</evidence>
<proteinExistence type="inferred from homology"/>
<dbReference type="GO" id="GO:0006352">
    <property type="term" value="P:DNA-templated transcription initiation"/>
    <property type="evidence" value="ECO:0007669"/>
    <property type="project" value="InterPro"/>
</dbReference>
<keyword evidence="3" id="KW-0731">Sigma factor</keyword>
<evidence type="ECO:0000259" key="5">
    <source>
        <dbReference type="Pfam" id="PF04542"/>
    </source>
</evidence>
<reference evidence="7 8" key="1">
    <citation type="journal article" date="2014" name="Genome Biol. Evol.">
        <title>Extensive gene acquisition in the extremely psychrophilic bacterial species Psychroflexus torquis and the link to sea-ice ecosystem specialism.</title>
        <authorList>
            <person name="Feng S."/>
            <person name="Powell S.M."/>
            <person name="Wilson R."/>
            <person name="Bowman J.P."/>
        </authorList>
    </citation>
    <scope>NUCLEOTIDE SEQUENCE [LARGE SCALE GENOMIC DNA]</scope>
    <source>
        <strain evidence="7 8">ACAM 44</strain>
    </source>
</reference>
<gene>
    <name evidence="7" type="ORF">pgond44_05180</name>
</gene>
<dbReference type="InterPro" id="IPR039425">
    <property type="entry name" value="RNA_pol_sigma-70-like"/>
</dbReference>
<accession>N1WXS1</accession>
<dbReference type="Proteomes" id="UP000012317">
    <property type="component" value="Unassembled WGS sequence"/>
</dbReference>
<dbReference type="STRING" id="1189619.pgond44_05180"/>
<dbReference type="InterPro" id="IPR013325">
    <property type="entry name" value="RNA_pol_sigma_r2"/>
</dbReference>
<dbReference type="Gene3D" id="1.10.10.10">
    <property type="entry name" value="Winged helix-like DNA-binding domain superfamily/Winged helix DNA-binding domain"/>
    <property type="match status" value="1"/>
</dbReference>
<dbReference type="InterPro" id="IPR014327">
    <property type="entry name" value="RNA_pol_sigma70_bacteroid"/>
</dbReference>
<dbReference type="GO" id="GO:0016987">
    <property type="term" value="F:sigma factor activity"/>
    <property type="evidence" value="ECO:0007669"/>
    <property type="project" value="UniProtKB-KW"/>
</dbReference>
<dbReference type="NCBIfam" id="TIGR02937">
    <property type="entry name" value="sigma70-ECF"/>
    <property type="match status" value="1"/>
</dbReference>
<evidence type="ECO:0000256" key="2">
    <source>
        <dbReference type="ARBA" id="ARBA00023015"/>
    </source>
</evidence>
<dbReference type="SUPFAM" id="SSF88946">
    <property type="entry name" value="Sigma2 domain of RNA polymerase sigma factors"/>
    <property type="match status" value="1"/>
</dbReference>
<name>N1WXS1_9FLAO</name>
<dbReference type="NCBIfam" id="TIGR02985">
    <property type="entry name" value="Sig70_bacteroi1"/>
    <property type="match status" value="1"/>
</dbReference>
<evidence type="ECO:0000313" key="8">
    <source>
        <dbReference type="Proteomes" id="UP000012317"/>
    </source>
</evidence>
<feature type="domain" description="RNA polymerase sigma-70 region 2" evidence="5">
    <location>
        <begin position="35"/>
        <end position="101"/>
    </location>
</feature>
<dbReference type="InterPro" id="IPR013249">
    <property type="entry name" value="RNA_pol_sigma70_r4_t2"/>
</dbReference>
<comment type="similarity">
    <text evidence="1">Belongs to the sigma-70 factor family. ECF subfamily.</text>
</comment>
<keyword evidence="8" id="KW-1185">Reference proteome</keyword>
<dbReference type="Pfam" id="PF04542">
    <property type="entry name" value="Sigma70_r2"/>
    <property type="match status" value="1"/>
</dbReference>
<dbReference type="Gene3D" id="1.10.1740.10">
    <property type="match status" value="1"/>
</dbReference>
<dbReference type="PATRIC" id="fig|1189619.4.peg.1073"/>
<dbReference type="GO" id="GO:0003677">
    <property type="term" value="F:DNA binding"/>
    <property type="evidence" value="ECO:0007669"/>
    <property type="project" value="InterPro"/>
</dbReference>
<dbReference type="PANTHER" id="PTHR43133">
    <property type="entry name" value="RNA POLYMERASE ECF-TYPE SIGMA FACTO"/>
    <property type="match status" value="1"/>
</dbReference>
<sequence>MNSDKLNIFLNLLKVKELNFIQKLKQGDEIAYQILYDKYYQWLCNYVFKLCENKKLSEDIVQDMLMKFYEKRRKITITGSLKNYLFTSCHNQFLQHLRKKKIKFDDLDTIKCEVIASSMNTQEYHQETKLKKLHQYIDELPPRCKEIFVKNKLEKTIYKDIAKDMDISVKTVENQMSKALKHLRKRANQFML</sequence>
<dbReference type="EMBL" id="APLF01000004">
    <property type="protein sequence ID" value="EMY81909.1"/>
    <property type="molecule type" value="Genomic_DNA"/>
</dbReference>
<evidence type="ECO:0000256" key="3">
    <source>
        <dbReference type="ARBA" id="ARBA00023082"/>
    </source>
</evidence>
<organism evidence="7 8">
    <name type="scientific">Psychroflexus gondwanensis ACAM 44</name>
    <dbReference type="NCBI Taxonomy" id="1189619"/>
    <lineage>
        <taxon>Bacteria</taxon>
        <taxon>Pseudomonadati</taxon>
        <taxon>Bacteroidota</taxon>
        <taxon>Flavobacteriia</taxon>
        <taxon>Flavobacteriales</taxon>
        <taxon>Flavobacteriaceae</taxon>
        <taxon>Psychroflexus</taxon>
    </lineage>
</organism>
<keyword evidence="2" id="KW-0805">Transcription regulation</keyword>
<evidence type="ECO:0000256" key="4">
    <source>
        <dbReference type="ARBA" id="ARBA00023163"/>
    </source>
</evidence>
<dbReference type="Pfam" id="PF08281">
    <property type="entry name" value="Sigma70_r4_2"/>
    <property type="match status" value="1"/>
</dbReference>
<dbReference type="PANTHER" id="PTHR43133:SF46">
    <property type="entry name" value="RNA POLYMERASE SIGMA-70 FACTOR ECF SUBFAMILY"/>
    <property type="match status" value="1"/>
</dbReference>
<keyword evidence="4" id="KW-0804">Transcription</keyword>
<evidence type="ECO:0000259" key="6">
    <source>
        <dbReference type="Pfam" id="PF08281"/>
    </source>
</evidence>
<dbReference type="eggNOG" id="COG1595">
    <property type="taxonomic scope" value="Bacteria"/>
</dbReference>
<protein>
    <submittedName>
        <fullName evidence="7">RNA polymerase ECF-type sigma factor, sigma70 superfamily protein</fullName>
    </submittedName>
</protein>
<dbReference type="InterPro" id="IPR014284">
    <property type="entry name" value="RNA_pol_sigma-70_dom"/>
</dbReference>
<dbReference type="AlphaFoldDB" id="N1WXS1"/>
<comment type="caution">
    <text evidence="7">The sequence shown here is derived from an EMBL/GenBank/DDBJ whole genome shotgun (WGS) entry which is preliminary data.</text>
</comment>
<dbReference type="SUPFAM" id="SSF88659">
    <property type="entry name" value="Sigma3 and sigma4 domains of RNA polymerase sigma factors"/>
    <property type="match status" value="1"/>
</dbReference>
<dbReference type="InterPro" id="IPR013324">
    <property type="entry name" value="RNA_pol_sigma_r3/r4-like"/>
</dbReference>